<organism evidence="12 13">
    <name type="scientific">Tetranychus urticae</name>
    <name type="common">Two-spotted spider mite</name>
    <dbReference type="NCBI Taxonomy" id="32264"/>
    <lineage>
        <taxon>Eukaryota</taxon>
        <taxon>Metazoa</taxon>
        <taxon>Ecdysozoa</taxon>
        <taxon>Arthropoda</taxon>
        <taxon>Chelicerata</taxon>
        <taxon>Arachnida</taxon>
        <taxon>Acari</taxon>
        <taxon>Acariformes</taxon>
        <taxon>Trombidiformes</taxon>
        <taxon>Prostigmata</taxon>
        <taxon>Eleutherengona</taxon>
        <taxon>Raphignathae</taxon>
        <taxon>Tetranychoidea</taxon>
        <taxon>Tetranychidae</taxon>
        <taxon>Tetranychus</taxon>
    </lineage>
</organism>
<keyword evidence="4" id="KW-0547">Nucleotide-binding</keyword>
<keyword evidence="5" id="KW-0378">Hydrolase</keyword>
<evidence type="ECO:0000256" key="3">
    <source>
        <dbReference type="ARBA" id="ARBA00022593"/>
    </source>
</evidence>
<dbReference type="EnsemblMetazoa" id="tetur21g02730.1">
    <property type="protein sequence ID" value="tetur21g02730.1"/>
    <property type="gene ID" value="tetur21g02730"/>
</dbReference>
<evidence type="ECO:0000256" key="7">
    <source>
        <dbReference type="ARBA" id="ARBA00023136"/>
    </source>
</evidence>
<proteinExistence type="inferred from homology"/>
<dbReference type="FunFam" id="3.40.50.300:FF:000109">
    <property type="entry name" value="Peroxisomal biogenesis factor 6"/>
    <property type="match status" value="1"/>
</dbReference>
<dbReference type="PANTHER" id="PTHR23077">
    <property type="entry name" value="AAA-FAMILY ATPASE"/>
    <property type="match status" value="1"/>
</dbReference>
<dbReference type="InterPro" id="IPR003959">
    <property type="entry name" value="ATPase_AAA_core"/>
</dbReference>
<dbReference type="Gene3D" id="1.10.8.60">
    <property type="match status" value="2"/>
</dbReference>
<evidence type="ECO:0000313" key="12">
    <source>
        <dbReference type="EnsemblMetazoa" id="tetur21g02730.1"/>
    </source>
</evidence>
<dbReference type="Gene3D" id="3.40.50.300">
    <property type="entry name" value="P-loop containing nucleotide triphosphate hydrolases"/>
    <property type="match status" value="2"/>
</dbReference>
<evidence type="ECO:0000256" key="1">
    <source>
        <dbReference type="ARBA" id="ARBA00004370"/>
    </source>
</evidence>
<reference evidence="12" key="2">
    <citation type="submission" date="2015-06" db="UniProtKB">
        <authorList>
            <consortium name="EnsemblMetazoa"/>
        </authorList>
    </citation>
    <scope>IDENTIFICATION</scope>
</reference>
<dbReference type="InterPro" id="IPR050168">
    <property type="entry name" value="AAA_ATPase_domain"/>
</dbReference>
<dbReference type="EMBL" id="CAEY01000551">
    <property type="status" value="NOT_ANNOTATED_CDS"/>
    <property type="molecule type" value="Genomic_DNA"/>
</dbReference>
<dbReference type="OMA" id="QCKFAAC"/>
<dbReference type="SMART" id="SM00382">
    <property type="entry name" value="AAA"/>
    <property type="match status" value="2"/>
</dbReference>
<evidence type="ECO:0000256" key="5">
    <source>
        <dbReference type="ARBA" id="ARBA00022801"/>
    </source>
</evidence>
<dbReference type="KEGG" id="tut:107367246"/>
<dbReference type="eggNOG" id="KOG0736">
    <property type="taxonomic scope" value="Eukaryota"/>
</dbReference>
<dbReference type="HOGENOM" id="CLU_000688_0_8_1"/>
<dbReference type="InterPro" id="IPR027417">
    <property type="entry name" value="P-loop_NTPase"/>
</dbReference>
<dbReference type="SUPFAM" id="SSF52540">
    <property type="entry name" value="P-loop containing nucleoside triphosphate hydrolases"/>
    <property type="match status" value="2"/>
</dbReference>
<reference evidence="13" key="1">
    <citation type="submission" date="2011-08" db="EMBL/GenBank/DDBJ databases">
        <authorList>
            <person name="Rombauts S."/>
        </authorList>
    </citation>
    <scope>NUCLEOTIDE SEQUENCE</scope>
    <source>
        <strain evidence="13">London</strain>
    </source>
</reference>
<evidence type="ECO:0000256" key="10">
    <source>
        <dbReference type="ARBA" id="ARBA00048778"/>
    </source>
</evidence>
<keyword evidence="7" id="KW-0472">Membrane</keyword>
<dbReference type="Pfam" id="PF00004">
    <property type="entry name" value="AAA"/>
    <property type="match status" value="2"/>
</dbReference>
<dbReference type="GO" id="GO:0005829">
    <property type="term" value="C:cytosol"/>
    <property type="evidence" value="ECO:0007669"/>
    <property type="project" value="TreeGrafter"/>
</dbReference>
<gene>
    <name evidence="12" type="primary">107367246</name>
</gene>
<keyword evidence="3" id="KW-0962">Peroxisome biogenesis</keyword>
<comment type="similarity">
    <text evidence="2">Belongs to the AAA ATPase family.</text>
</comment>
<evidence type="ECO:0000256" key="6">
    <source>
        <dbReference type="ARBA" id="ARBA00022840"/>
    </source>
</evidence>
<evidence type="ECO:0000256" key="4">
    <source>
        <dbReference type="ARBA" id="ARBA00022741"/>
    </source>
</evidence>
<dbReference type="AlphaFoldDB" id="T1KUA5"/>
<sequence length="752" mass="85195">MFSNEITCIFKVLEKQIVYSGDCDSDNGCVFFSLASLEKFHLHTNDWVNLKLVDNVVHLATVVSVENDLDDDCAYISPILYFNLIGRDKHVDSVSMSASTQLTIFPVADIEVANEINLSLVTSPDYPHLSDLFHLYENLVHDYFSKQRILKQNDILAISSLDNPDFYRLYDDPVSIHWPVIYFSVQKIDGTAKHCVKTRPQKTQIYIFGIVHSPIPYAANLYFSDKPNLPIPERYCDKLTKLVHPYLYQLKRRIGAILVSGPTGCGKLLTTRKVASRLNLNLFVLECYDLLADTSVATAKAFETQLSKIKSYAPCIVFLRSIDLLCLDKEDVRVEDVMKNFLVSCQRDRPNGEHGIILIASTSKPVNDTLNKFGFLFTVNNHLSIETLKETERRDIIQIFLKDNDRLDDVTRREIIDTMAAQTNGFLYGDLMTVCIKLNNLDEVKMKEICPAVIKEHSRKYARSLGAPTIPNVSWSDIGGLEEAKKEVIDCIQRPTDYPQLQQRGLRRCGFLLYGPPGTGKTLLAKAVASQFSYNFLSVKGPELISAYVGQSEENIRNIFQRAIKARPSIVFFDELDSLAPKRGKFGDSGGVMDRIVSQLACEMDIIANYPNIFVFGATNRPDLLDSGLLRPGRFERWVYVGPPCSLEERISVLSALTHRFNLADGLELTTIEERLPQYLTGADFYSICSSAMMTALQRVVKEIENGEKDERTAQIDINQDDFDTALKYFTPSVKKEELENYQAIRARMERD</sequence>
<evidence type="ECO:0000256" key="2">
    <source>
        <dbReference type="ARBA" id="ARBA00006914"/>
    </source>
</evidence>
<dbReference type="GO" id="GO:0005524">
    <property type="term" value="F:ATP binding"/>
    <property type="evidence" value="ECO:0007669"/>
    <property type="project" value="UniProtKB-KW"/>
</dbReference>
<name>T1KUA5_TETUR</name>
<protein>
    <recommendedName>
        <fullName evidence="8">Peroxisomal ATPase PEX6</fullName>
    </recommendedName>
    <alternativeName>
        <fullName evidence="9">Peroxin-6</fullName>
    </alternativeName>
</protein>
<dbReference type="OrthoDB" id="6504845at2759"/>
<accession>T1KUA5</accession>
<feature type="domain" description="AAA+ ATPase" evidence="11">
    <location>
        <begin position="253"/>
        <end position="417"/>
    </location>
</feature>
<dbReference type="GO" id="GO:0005778">
    <property type="term" value="C:peroxisomal membrane"/>
    <property type="evidence" value="ECO:0007669"/>
    <property type="project" value="TreeGrafter"/>
</dbReference>
<keyword evidence="6" id="KW-0067">ATP-binding</keyword>
<evidence type="ECO:0000256" key="8">
    <source>
        <dbReference type="ARBA" id="ARBA00034811"/>
    </source>
</evidence>
<dbReference type="GO" id="GO:0016887">
    <property type="term" value="F:ATP hydrolysis activity"/>
    <property type="evidence" value="ECO:0007669"/>
    <property type="project" value="InterPro"/>
</dbReference>
<evidence type="ECO:0000313" key="13">
    <source>
        <dbReference type="Proteomes" id="UP000015104"/>
    </source>
</evidence>
<feature type="domain" description="AAA+ ATPase" evidence="11">
    <location>
        <begin position="507"/>
        <end position="645"/>
    </location>
</feature>
<keyword evidence="13" id="KW-1185">Reference proteome</keyword>
<evidence type="ECO:0000256" key="9">
    <source>
        <dbReference type="ARBA" id="ARBA00034920"/>
    </source>
</evidence>
<dbReference type="Proteomes" id="UP000015104">
    <property type="component" value="Unassembled WGS sequence"/>
</dbReference>
<dbReference type="GO" id="GO:0016558">
    <property type="term" value="P:protein import into peroxisome matrix"/>
    <property type="evidence" value="ECO:0007669"/>
    <property type="project" value="TreeGrafter"/>
</dbReference>
<dbReference type="InterPro" id="IPR003593">
    <property type="entry name" value="AAA+_ATPase"/>
</dbReference>
<dbReference type="STRING" id="32264.T1KUA5"/>
<comment type="catalytic activity">
    <reaction evidence="10">
        <text>ATP + H2O = ADP + phosphate + H(+)</text>
        <dbReference type="Rhea" id="RHEA:13065"/>
        <dbReference type="ChEBI" id="CHEBI:15377"/>
        <dbReference type="ChEBI" id="CHEBI:15378"/>
        <dbReference type="ChEBI" id="CHEBI:30616"/>
        <dbReference type="ChEBI" id="CHEBI:43474"/>
        <dbReference type="ChEBI" id="CHEBI:456216"/>
    </reaction>
    <physiologicalReaction direction="left-to-right" evidence="10">
        <dbReference type="Rhea" id="RHEA:13066"/>
    </physiologicalReaction>
</comment>
<dbReference type="PANTHER" id="PTHR23077:SF9">
    <property type="entry name" value="PEROXISOMAL ATPASE PEX6"/>
    <property type="match status" value="1"/>
</dbReference>
<evidence type="ECO:0000259" key="11">
    <source>
        <dbReference type="SMART" id="SM00382"/>
    </source>
</evidence>
<comment type="subcellular location">
    <subcellularLocation>
        <location evidence="1">Membrane</location>
    </subcellularLocation>
</comment>